<evidence type="ECO:0000313" key="2">
    <source>
        <dbReference type="Proteomes" id="UP000720189"/>
    </source>
</evidence>
<reference evidence="1" key="1">
    <citation type="journal article" date="2021" name="Nat. Commun.">
        <title>Genetic determinants of endophytism in the Arabidopsis root mycobiome.</title>
        <authorList>
            <person name="Mesny F."/>
            <person name="Miyauchi S."/>
            <person name="Thiergart T."/>
            <person name="Pickel B."/>
            <person name="Atanasova L."/>
            <person name="Karlsson M."/>
            <person name="Huettel B."/>
            <person name="Barry K.W."/>
            <person name="Haridas S."/>
            <person name="Chen C."/>
            <person name="Bauer D."/>
            <person name="Andreopoulos W."/>
            <person name="Pangilinan J."/>
            <person name="LaButti K."/>
            <person name="Riley R."/>
            <person name="Lipzen A."/>
            <person name="Clum A."/>
            <person name="Drula E."/>
            <person name="Henrissat B."/>
            <person name="Kohler A."/>
            <person name="Grigoriev I.V."/>
            <person name="Martin F.M."/>
            <person name="Hacquard S."/>
        </authorList>
    </citation>
    <scope>NUCLEOTIDE SEQUENCE</scope>
    <source>
        <strain evidence="1">MPI-CAGE-AT-0023</strain>
    </source>
</reference>
<organism evidence="1 2">
    <name type="scientific">Fusarium redolens</name>
    <dbReference type="NCBI Taxonomy" id="48865"/>
    <lineage>
        <taxon>Eukaryota</taxon>
        <taxon>Fungi</taxon>
        <taxon>Dikarya</taxon>
        <taxon>Ascomycota</taxon>
        <taxon>Pezizomycotina</taxon>
        <taxon>Sordariomycetes</taxon>
        <taxon>Hypocreomycetidae</taxon>
        <taxon>Hypocreales</taxon>
        <taxon>Nectriaceae</taxon>
        <taxon>Fusarium</taxon>
        <taxon>Fusarium redolens species complex</taxon>
    </lineage>
</organism>
<proteinExistence type="predicted"/>
<keyword evidence="2" id="KW-1185">Reference proteome</keyword>
<dbReference type="Proteomes" id="UP000720189">
    <property type="component" value="Unassembled WGS sequence"/>
</dbReference>
<dbReference type="RefSeq" id="XP_046040867.1">
    <property type="nucleotide sequence ID" value="XM_046191010.1"/>
</dbReference>
<name>A0A9P9FW77_FUSRE</name>
<dbReference type="EMBL" id="JAGMUX010000041">
    <property type="protein sequence ID" value="KAH7204887.1"/>
    <property type="molecule type" value="Genomic_DNA"/>
</dbReference>
<dbReference type="OrthoDB" id="424974at2759"/>
<gene>
    <name evidence="1" type="ORF">BKA55DRAFT_547314</name>
</gene>
<protein>
    <submittedName>
        <fullName evidence="1">Uncharacterized protein</fullName>
    </submittedName>
</protein>
<evidence type="ECO:0000313" key="1">
    <source>
        <dbReference type="EMBL" id="KAH7204887.1"/>
    </source>
</evidence>
<comment type="caution">
    <text evidence="1">The sequence shown here is derived from an EMBL/GenBank/DDBJ whole genome shotgun (WGS) entry which is preliminary data.</text>
</comment>
<dbReference type="GeneID" id="70220964"/>
<accession>A0A9P9FW77</accession>
<sequence>MAAKPVKEPVYKRQRVAQACQPYHTIKAKAHTQAIPFKFALSNPPLSVTVRSLSAAAMFSQRHGLNNEDGHNRTSLRAIHKLQDAINGYKNLVHQLLSKKKQDHFNSKELHKTVKDQAKKALNRIISITDSRTGDIDSISDLD</sequence>
<dbReference type="AlphaFoldDB" id="A0A9P9FW77"/>